<evidence type="ECO:0000259" key="2">
    <source>
        <dbReference type="Pfam" id="PF22936"/>
    </source>
</evidence>
<evidence type="ECO:0000313" key="3">
    <source>
        <dbReference type="EMBL" id="CAM0145549.1"/>
    </source>
</evidence>
<dbReference type="EMBL" id="CAXIPR030000242">
    <property type="protein sequence ID" value="CAM0145549.1"/>
    <property type="molecule type" value="Genomic_DNA"/>
</dbReference>
<dbReference type="InterPro" id="IPR054722">
    <property type="entry name" value="PolX-like_BBD"/>
</dbReference>
<dbReference type="Pfam" id="PF22936">
    <property type="entry name" value="Pol_BBD"/>
    <property type="match status" value="1"/>
</dbReference>
<reference evidence="3 4" key="1">
    <citation type="submission" date="2024-10" db="EMBL/GenBank/DDBJ databases">
        <authorList>
            <person name="Ryan C."/>
        </authorList>
    </citation>
    <scope>NUCLEOTIDE SEQUENCE [LARGE SCALE GENOMIC DNA]</scope>
</reference>
<evidence type="ECO:0000313" key="4">
    <source>
        <dbReference type="Proteomes" id="UP001497457"/>
    </source>
</evidence>
<gene>
    <name evidence="3" type="ORF">URODEC1_LOCUS119250</name>
</gene>
<feature type="domain" description="Retrovirus-related Pol polyprotein from transposon TNT 1-94-like beta-barrel" evidence="2">
    <location>
        <begin position="37"/>
        <end position="110"/>
    </location>
</feature>
<name>A0ABC9GVE2_9POAL</name>
<proteinExistence type="predicted"/>
<keyword evidence="4" id="KW-1185">Reference proteome</keyword>
<dbReference type="AlphaFoldDB" id="A0ABC9GVE2"/>
<comment type="caution">
    <text evidence="3">The sequence shown here is derived from an EMBL/GenBank/DDBJ whole genome shotgun (WGS) entry which is preliminary data.</text>
</comment>
<protein>
    <recommendedName>
        <fullName evidence="2">Retrovirus-related Pol polyprotein from transposon TNT 1-94-like beta-barrel domain-containing protein</fullName>
    </recommendedName>
</protein>
<evidence type="ECO:0000256" key="1">
    <source>
        <dbReference type="SAM" id="MobiDB-lite"/>
    </source>
</evidence>
<dbReference type="Proteomes" id="UP001497457">
    <property type="component" value="Unassembled WGS sequence"/>
</dbReference>
<feature type="region of interest" description="Disordered" evidence="1">
    <location>
        <begin position="1"/>
        <end position="28"/>
    </location>
</feature>
<organism evidence="3 4">
    <name type="scientific">Urochloa decumbens</name>
    <dbReference type="NCBI Taxonomy" id="240449"/>
    <lineage>
        <taxon>Eukaryota</taxon>
        <taxon>Viridiplantae</taxon>
        <taxon>Streptophyta</taxon>
        <taxon>Embryophyta</taxon>
        <taxon>Tracheophyta</taxon>
        <taxon>Spermatophyta</taxon>
        <taxon>Magnoliopsida</taxon>
        <taxon>Liliopsida</taxon>
        <taxon>Poales</taxon>
        <taxon>Poaceae</taxon>
        <taxon>PACMAD clade</taxon>
        <taxon>Panicoideae</taxon>
        <taxon>Panicodae</taxon>
        <taxon>Paniceae</taxon>
        <taxon>Melinidinae</taxon>
        <taxon>Urochloa</taxon>
    </lineage>
</organism>
<feature type="compositionally biased region" description="Low complexity" evidence="1">
    <location>
        <begin position="1"/>
        <end position="21"/>
    </location>
</feature>
<sequence length="154" mass="15854">MASSTSLPAAAASGSNPCAASTGTGSNSSENVATAVWFIATRASDHMTGDPTLISNLVPVRNMVVKAGNGEGMQVCGTGSVNTETVVLPDVWYVPGLAMNLVSVGQLTKDRHLMVSLGGGSCRINKISDGSAIGTGHLRSDNKYEVDFLKIQLN</sequence>
<accession>A0ABC9GVE2</accession>